<dbReference type="Pfam" id="PF08534">
    <property type="entry name" value="Redoxin"/>
    <property type="match status" value="1"/>
</dbReference>
<dbReference type="GO" id="GO:0016491">
    <property type="term" value="F:oxidoreductase activity"/>
    <property type="evidence" value="ECO:0007669"/>
    <property type="project" value="InterPro"/>
</dbReference>
<dbReference type="PANTHER" id="PTHR43640">
    <property type="entry name" value="OS07G0260300 PROTEIN"/>
    <property type="match status" value="1"/>
</dbReference>
<dbReference type="InterPro" id="IPR047262">
    <property type="entry name" value="PRX-like1"/>
</dbReference>
<proteinExistence type="predicted"/>
<gene>
    <name evidence="2" type="ORF">METZ01_LOCUS135604</name>
</gene>
<feature type="domain" description="Thioredoxin" evidence="1">
    <location>
        <begin position="56"/>
        <end position="208"/>
    </location>
</feature>
<dbReference type="InterPro" id="IPR036249">
    <property type="entry name" value="Thioredoxin-like_sf"/>
</dbReference>
<dbReference type="EMBL" id="UINC01019531">
    <property type="protein sequence ID" value="SVA82750.1"/>
    <property type="molecule type" value="Genomic_DNA"/>
</dbReference>
<dbReference type="PROSITE" id="PS51352">
    <property type="entry name" value="THIOREDOXIN_2"/>
    <property type="match status" value="1"/>
</dbReference>
<dbReference type="AlphaFoldDB" id="A0A381Z0M1"/>
<accession>A0A381Z0M1</accession>
<dbReference type="InterPro" id="IPR013766">
    <property type="entry name" value="Thioredoxin_domain"/>
</dbReference>
<dbReference type="Gene3D" id="3.40.30.10">
    <property type="entry name" value="Glutaredoxin"/>
    <property type="match status" value="1"/>
</dbReference>
<dbReference type="SUPFAM" id="SSF52833">
    <property type="entry name" value="Thioredoxin-like"/>
    <property type="match status" value="1"/>
</dbReference>
<evidence type="ECO:0000313" key="2">
    <source>
        <dbReference type="EMBL" id="SVA82750.1"/>
    </source>
</evidence>
<dbReference type="PANTHER" id="PTHR43640:SF1">
    <property type="entry name" value="THIOREDOXIN-DEPENDENT PEROXIREDOXIN"/>
    <property type="match status" value="1"/>
</dbReference>
<dbReference type="InterPro" id="IPR013740">
    <property type="entry name" value="Redoxin"/>
</dbReference>
<protein>
    <recommendedName>
        <fullName evidence="1">Thioredoxin domain-containing protein</fullName>
    </recommendedName>
</protein>
<name>A0A381Z0M1_9ZZZZ</name>
<evidence type="ECO:0000259" key="1">
    <source>
        <dbReference type="PROSITE" id="PS51352"/>
    </source>
</evidence>
<sequence length="229" mass="24632">MKLLRVTLIVLGAVALAIGAWGPIAVKAVSSQKDQHPVRGVLQFKGEPVDLGDAAPRVGELIANVEFIDIGGNRKDLAEIMGDSGLVVVIRDVFCPVSRKYGTRLGRIEDEYRDKGFGFLYVNVNRADTLEVVRDEIDAYGFEAPYVLDPGAPIAYVLEATTSTEVFVLDASRMLRYRGAVDDQYGIGFTKVAPTKNYMVDALNAVEAGTEVESKGTIAPGCYLSLAGG</sequence>
<organism evidence="2">
    <name type="scientific">marine metagenome</name>
    <dbReference type="NCBI Taxonomy" id="408172"/>
    <lineage>
        <taxon>unclassified sequences</taxon>
        <taxon>metagenomes</taxon>
        <taxon>ecological metagenomes</taxon>
    </lineage>
</organism>
<reference evidence="2" key="1">
    <citation type="submission" date="2018-05" db="EMBL/GenBank/DDBJ databases">
        <authorList>
            <person name="Lanie J.A."/>
            <person name="Ng W.-L."/>
            <person name="Kazmierczak K.M."/>
            <person name="Andrzejewski T.M."/>
            <person name="Davidsen T.M."/>
            <person name="Wayne K.J."/>
            <person name="Tettelin H."/>
            <person name="Glass J.I."/>
            <person name="Rusch D."/>
            <person name="Podicherti R."/>
            <person name="Tsui H.-C.T."/>
            <person name="Winkler M.E."/>
        </authorList>
    </citation>
    <scope>NUCLEOTIDE SEQUENCE</scope>
</reference>